<protein>
    <submittedName>
        <fullName evidence="1">Uncharacterized protein</fullName>
    </submittedName>
</protein>
<organism evidence="1">
    <name type="scientific">uncultured gamma proteobacterium EB000_37F04</name>
    <dbReference type="NCBI Taxonomy" id="710971"/>
    <lineage>
        <taxon>Bacteria</taxon>
        <taxon>Pseudomonadati</taxon>
        <taxon>Pseudomonadota</taxon>
        <taxon>Gammaproteobacteria</taxon>
        <taxon>environmental samples</taxon>
    </lineage>
</organism>
<dbReference type="EMBL" id="GU474932">
    <property type="protein sequence ID" value="ADI19753.1"/>
    <property type="molecule type" value="Genomic_DNA"/>
</dbReference>
<name>E0XZB2_9GAMM</name>
<evidence type="ECO:0000313" key="1">
    <source>
        <dbReference type="EMBL" id="ADI19753.1"/>
    </source>
</evidence>
<reference evidence="1" key="1">
    <citation type="journal article" date="2011" name="Environ. Microbiol.">
        <title>Time-series analyses of Monterey Bay coastal microbial picoplankton using a 'genome proxy' microarray.</title>
        <authorList>
            <person name="Rich V.I."/>
            <person name="Pham V.D."/>
            <person name="Eppley J."/>
            <person name="Shi Y."/>
            <person name="DeLong E.F."/>
        </authorList>
    </citation>
    <scope>NUCLEOTIDE SEQUENCE</scope>
</reference>
<dbReference type="AlphaFoldDB" id="E0XZB2"/>
<accession>E0XZB2</accession>
<proteinExistence type="predicted"/>
<sequence length="53" mass="5789">MLTANELHHLLGSRFVKESSIPLSAPRISQRHVLVKPLSGSALEMIDPATQNP</sequence>